<evidence type="ECO:0000259" key="6">
    <source>
        <dbReference type="Pfam" id="PF04893"/>
    </source>
</evidence>
<dbReference type="GO" id="GO:0016020">
    <property type="term" value="C:membrane"/>
    <property type="evidence" value="ECO:0007669"/>
    <property type="project" value="UniProtKB-SubCell"/>
</dbReference>
<keyword evidence="3 5" id="KW-1133">Transmembrane helix</keyword>
<protein>
    <recommendedName>
        <fullName evidence="6">Yip1 domain-containing protein</fullName>
    </recommendedName>
</protein>
<feature type="transmembrane region" description="Helical" evidence="5">
    <location>
        <begin position="187"/>
        <end position="206"/>
    </location>
</feature>
<dbReference type="InterPro" id="IPR006977">
    <property type="entry name" value="Yip1_dom"/>
</dbReference>
<dbReference type="AlphaFoldDB" id="A0A2H0BUG2"/>
<name>A0A2H0BUG2_9BACT</name>
<feature type="transmembrane region" description="Helical" evidence="5">
    <location>
        <begin position="152"/>
        <end position="175"/>
    </location>
</feature>
<accession>A0A2H0BUG2</accession>
<dbReference type="Proteomes" id="UP000231246">
    <property type="component" value="Unassembled WGS sequence"/>
</dbReference>
<proteinExistence type="predicted"/>
<keyword evidence="4 5" id="KW-0472">Membrane</keyword>
<comment type="subcellular location">
    <subcellularLocation>
        <location evidence="1">Membrane</location>
        <topology evidence="1">Multi-pass membrane protein</topology>
    </subcellularLocation>
</comment>
<keyword evidence="2 5" id="KW-0812">Transmembrane</keyword>
<sequence length="216" mass="24592">MVFDKYIKGKAFNMTELIKGFILFIQNSYGVFAKPYETYREIVKSAHPAQIFPLFVFIGLYFFFAGVVRHGLHPYIVAKSGITISMVTLTTYALVVLSIYSVGRLLKGEGKLSGVAIAWGYSLWPTLIWFYMTSTLYFLIPPPRTPSLAGQLFSYAFVVASLILFLWKGILYYLTLRFALKLDLQRIIIASIIIFPAGIGYALLMYKLNIFRIPFI</sequence>
<evidence type="ECO:0000256" key="3">
    <source>
        <dbReference type="ARBA" id="ARBA00022989"/>
    </source>
</evidence>
<gene>
    <name evidence="7" type="ORF">COW99_05675</name>
</gene>
<feature type="transmembrane region" description="Helical" evidence="5">
    <location>
        <begin position="80"/>
        <end position="101"/>
    </location>
</feature>
<evidence type="ECO:0000313" key="8">
    <source>
        <dbReference type="Proteomes" id="UP000231246"/>
    </source>
</evidence>
<organism evidence="7 8">
    <name type="scientific">Candidatus Roizmanbacteria bacterium CG22_combo_CG10-13_8_21_14_all_38_20</name>
    <dbReference type="NCBI Taxonomy" id="1974862"/>
    <lineage>
        <taxon>Bacteria</taxon>
        <taxon>Candidatus Roizmaniibacteriota</taxon>
    </lineage>
</organism>
<reference evidence="7 8" key="1">
    <citation type="submission" date="2017-09" db="EMBL/GenBank/DDBJ databases">
        <title>Depth-based differentiation of microbial function through sediment-hosted aquifers and enrichment of novel symbionts in the deep terrestrial subsurface.</title>
        <authorList>
            <person name="Probst A.J."/>
            <person name="Ladd B."/>
            <person name="Jarett J.K."/>
            <person name="Geller-Mcgrath D.E."/>
            <person name="Sieber C.M."/>
            <person name="Emerson J.B."/>
            <person name="Anantharaman K."/>
            <person name="Thomas B.C."/>
            <person name="Malmstrom R."/>
            <person name="Stieglmeier M."/>
            <person name="Klingl A."/>
            <person name="Woyke T."/>
            <person name="Ryan C.M."/>
            <person name="Banfield J.F."/>
        </authorList>
    </citation>
    <scope>NUCLEOTIDE SEQUENCE [LARGE SCALE GENOMIC DNA]</scope>
    <source>
        <strain evidence="7">CG22_combo_CG10-13_8_21_14_all_38_20</strain>
    </source>
</reference>
<comment type="caution">
    <text evidence="7">The sequence shown here is derived from an EMBL/GenBank/DDBJ whole genome shotgun (WGS) entry which is preliminary data.</text>
</comment>
<feature type="domain" description="Yip1" evidence="6">
    <location>
        <begin position="30"/>
        <end position="202"/>
    </location>
</feature>
<dbReference type="EMBL" id="PCTA01000033">
    <property type="protein sequence ID" value="PIP61244.1"/>
    <property type="molecule type" value="Genomic_DNA"/>
</dbReference>
<feature type="transmembrane region" description="Helical" evidence="5">
    <location>
        <begin position="49"/>
        <end position="68"/>
    </location>
</feature>
<evidence type="ECO:0000256" key="5">
    <source>
        <dbReference type="SAM" id="Phobius"/>
    </source>
</evidence>
<dbReference type="Pfam" id="PF04893">
    <property type="entry name" value="Yip1"/>
    <property type="match status" value="1"/>
</dbReference>
<evidence type="ECO:0000256" key="4">
    <source>
        <dbReference type="ARBA" id="ARBA00023136"/>
    </source>
</evidence>
<evidence type="ECO:0000256" key="2">
    <source>
        <dbReference type="ARBA" id="ARBA00022692"/>
    </source>
</evidence>
<evidence type="ECO:0000256" key="1">
    <source>
        <dbReference type="ARBA" id="ARBA00004141"/>
    </source>
</evidence>
<evidence type="ECO:0000313" key="7">
    <source>
        <dbReference type="EMBL" id="PIP61244.1"/>
    </source>
</evidence>
<feature type="transmembrane region" description="Helical" evidence="5">
    <location>
        <begin position="121"/>
        <end position="140"/>
    </location>
</feature>